<gene>
    <name evidence="1" type="ORF">SAMN05444390_1012109</name>
</gene>
<evidence type="ECO:0000313" key="1">
    <source>
        <dbReference type="EMBL" id="SEG33991.1"/>
    </source>
</evidence>
<organism evidence="1 2">
    <name type="scientific">Marinobacterium lutimaris</name>
    <dbReference type="NCBI Taxonomy" id="568106"/>
    <lineage>
        <taxon>Bacteria</taxon>
        <taxon>Pseudomonadati</taxon>
        <taxon>Pseudomonadota</taxon>
        <taxon>Gammaproteobacteria</taxon>
        <taxon>Oceanospirillales</taxon>
        <taxon>Oceanospirillaceae</taxon>
        <taxon>Marinobacterium</taxon>
    </lineage>
</organism>
<proteinExistence type="predicted"/>
<dbReference type="AlphaFoldDB" id="A0A1H5ZCG7"/>
<evidence type="ECO:0000313" key="2">
    <source>
        <dbReference type="Proteomes" id="UP000236745"/>
    </source>
</evidence>
<name>A0A1H5ZCG7_9GAMM</name>
<sequence>MTLSSCLYAGHVMHHRFRPKQHRFIYRVVS</sequence>
<reference evidence="1 2" key="1">
    <citation type="submission" date="2016-10" db="EMBL/GenBank/DDBJ databases">
        <authorList>
            <person name="de Groot N.N."/>
        </authorList>
    </citation>
    <scope>NUCLEOTIDE SEQUENCE [LARGE SCALE GENOMIC DNA]</scope>
    <source>
        <strain evidence="1 2">DSM 22012</strain>
    </source>
</reference>
<keyword evidence="2" id="KW-1185">Reference proteome</keyword>
<accession>A0A1H5ZCG7</accession>
<dbReference type="EMBL" id="FNVQ01000001">
    <property type="protein sequence ID" value="SEG33991.1"/>
    <property type="molecule type" value="Genomic_DNA"/>
</dbReference>
<protein>
    <submittedName>
        <fullName evidence="1">Uncharacterized protein</fullName>
    </submittedName>
</protein>
<dbReference type="Proteomes" id="UP000236745">
    <property type="component" value="Unassembled WGS sequence"/>
</dbReference>